<feature type="region of interest" description="Disordered" evidence="3">
    <location>
        <begin position="383"/>
        <end position="432"/>
    </location>
</feature>
<feature type="compositionally biased region" description="Polar residues" evidence="3">
    <location>
        <begin position="210"/>
        <end position="219"/>
    </location>
</feature>
<dbReference type="AlphaFoldDB" id="A0A851NVT6"/>
<feature type="region of interest" description="Disordered" evidence="3">
    <location>
        <begin position="70"/>
        <end position="117"/>
    </location>
</feature>
<dbReference type="InterPro" id="IPR036116">
    <property type="entry name" value="FN3_sf"/>
</dbReference>
<dbReference type="Proteomes" id="UP000613066">
    <property type="component" value="Unassembled WGS sequence"/>
</dbReference>
<feature type="domain" description="Fibronectin type-III" evidence="5">
    <location>
        <begin position="777"/>
        <end position="878"/>
    </location>
</feature>
<organism evidence="6 7">
    <name type="scientific">Penelope pileata</name>
    <dbReference type="NCBI Taxonomy" id="1118817"/>
    <lineage>
        <taxon>Eukaryota</taxon>
        <taxon>Metazoa</taxon>
        <taxon>Chordata</taxon>
        <taxon>Craniata</taxon>
        <taxon>Vertebrata</taxon>
        <taxon>Euteleostomi</taxon>
        <taxon>Archelosauria</taxon>
        <taxon>Archosauria</taxon>
        <taxon>Dinosauria</taxon>
        <taxon>Saurischia</taxon>
        <taxon>Theropoda</taxon>
        <taxon>Coelurosauria</taxon>
        <taxon>Aves</taxon>
        <taxon>Neognathae</taxon>
        <taxon>Galloanserae</taxon>
        <taxon>Galliformes</taxon>
        <taxon>Cracidae</taxon>
        <taxon>Penelope</taxon>
    </lineage>
</organism>
<name>A0A851NVT6_9GALL</name>
<dbReference type="SUPFAM" id="SSF49899">
    <property type="entry name" value="Concanavalin A-like lectins/glucanases"/>
    <property type="match status" value="1"/>
</dbReference>
<gene>
    <name evidence="6" type="primary">Cmya5</name>
    <name evidence="6" type="ORF">PENPIL_R04058</name>
</gene>
<dbReference type="Gene3D" id="3.30.160.60">
    <property type="entry name" value="Classic Zinc Finger"/>
    <property type="match status" value="1"/>
</dbReference>
<reference evidence="6" key="1">
    <citation type="submission" date="2019-09" db="EMBL/GenBank/DDBJ databases">
        <title>Bird 10,000 Genomes (B10K) Project - Family phase.</title>
        <authorList>
            <person name="Zhang G."/>
        </authorList>
    </citation>
    <scope>NUCLEOTIDE SEQUENCE</scope>
    <source>
        <strain evidence="6">B10K-DU-001-08</strain>
        <tissue evidence="6">Muscle</tissue>
    </source>
</reference>
<keyword evidence="7" id="KW-1185">Reference proteome</keyword>
<protein>
    <submittedName>
        <fullName evidence="6">CMYA5 protein</fullName>
    </submittedName>
</protein>
<dbReference type="PROSITE" id="PS50188">
    <property type="entry name" value="B302_SPRY"/>
    <property type="match status" value="1"/>
</dbReference>
<feature type="compositionally biased region" description="Polar residues" evidence="3">
    <location>
        <begin position="292"/>
        <end position="302"/>
    </location>
</feature>
<feature type="region of interest" description="Disordered" evidence="3">
    <location>
        <begin position="279"/>
        <end position="308"/>
    </location>
</feature>
<dbReference type="Pfam" id="PF00622">
    <property type="entry name" value="SPRY"/>
    <property type="match status" value="1"/>
</dbReference>
<evidence type="ECO:0000259" key="4">
    <source>
        <dbReference type="PROSITE" id="PS50188"/>
    </source>
</evidence>
<feature type="domain" description="Fibronectin type-III" evidence="5">
    <location>
        <begin position="879"/>
        <end position="970"/>
    </location>
</feature>
<feature type="region of interest" description="Disordered" evidence="3">
    <location>
        <begin position="210"/>
        <end position="239"/>
    </location>
</feature>
<dbReference type="SUPFAM" id="SSF57845">
    <property type="entry name" value="B-box zinc-binding domain"/>
    <property type="match status" value="1"/>
</dbReference>
<dbReference type="SMART" id="SM00060">
    <property type="entry name" value="FN3"/>
    <property type="match status" value="2"/>
</dbReference>
<dbReference type="Gene3D" id="2.60.40.10">
    <property type="entry name" value="Immunoglobulins"/>
    <property type="match status" value="2"/>
</dbReference>
<feature type="compositionally biased region" description="Polar residues" evidence="3">
    <location>
        <begin position="407"/>
        <end position="418"/>
    </location>
</feature>
<dbReference type="PANTHER" id="PTHR24099:SF7">
    <property type="entry name" value="CARDIOMYOPATHY-ASSOCIATED PROTEIN 5"/>
    <property type="match status" value="1"/>
</dbReference>
<dbReference type="Pfam" id="PF00041">
    <property type="entry name" value="fn3"/>
    <property type="match status" value="1"/>
</dbReference>
<dbReference type="InterPro" id="IPR003879">
    <property type="entry name" value="Butyrophylin_SPRY"/>
</dbReference>
<proteinExistence type="predicted"/>
<dbReference type="OrthoDB" id="9949315at2759"/>
<dbReference type="InterPro" id="IPR003961">
    <property type="entry name" value="FN3_dom"/>
</dbReference>
<dbReference type="InterPro" id="IPR001870">
    <property type="entry name" value="B30.2/SPRY"/>
</dbReference>
<feature type="compositionally biased region" description="Acidic residues" evidence="3">
    <location>
        <begin position="395"/>
        <end position="405"/>
    </location>
</feature>
<feature type="coiled-coil region" evidence="2">
    <location>
        <begin position="651"/>
        <end position="689"/>
    </location>
</feature>
<keyword evidence="1 2" id="KW-0175">Coiled coil</keyword>
<dbReference type="PRINTS" id="PR01407">
    <property type="entry name" value="BUTYPHLNCDUF"/>
</dbReference>
<dbReference type="InterPro" id="IPR043136">
    <property type="entry name" value="B30.2/SPRY_sf"/>
</dbReference>
<dbReference type="InterPro" id="IPR013320">
    <property type="entry name" value="ConA-like_dom_sf"/>
</dbReference>
<evidence type="ECO:0000256" key="1">
    <source>
        <dbReference type="ARBA" id="ARBA00023054"/>
    </source>
</evidence>
<dbReference type="InterPro" id="IPR013783">
    <property type="entry name" value="Ig-like_fold"/>
</dbReference>
<evidence type="ECO:0000313" key="6">
    <source>
        <dbReference type="EMBL" id="NXC45678.1"/>
    </source>
</evidence>
<feature type="compositionally biased region" description="Basic and acidic residues" evidence="3">
    <location>
        <begin position="80"/>
        <end position="89"/>
    </location>
</feature>
<dbReference type="PANTHER" id="PTHR24099">
    <property type="entry name" value="E3 UBIQUITIN-PROTEIN LIGASE TRIM36-RELATED"/>
    <property type="match status" value="1"/>
</dbReference>
<evidence type="ECO:0000313" key="7">
    <source>
        <dbReference type="Proteomes" id="UP000613066"/>
    </source>
</evidence>
<dbReference type="InterPro" id="IPR003877">
    <property type="entry name" value="SPRY_dom"/>
</dbReference>
<feature type="non-terminal residue" evidence="6">
    <location>
        <position position="1140"/>
    </location>
</feature>
<dbReference type="CDD" id="cd00063">
    <property type="entry name" value="FN3"/>
    <property type="match status" value="2"/>
</dbReference>
<dbReference type="EMBL" id="WBMW01003698">
    <property type="protein sequence ID" value="NXC45678.1"/>
    <property type="molecule type" value="Genomic_DNA"/>
</dbReference>
<accession>A0A851NVT6</accession>
<dbReference type="SUPFAM" id="SSF49265">
    <property type="entry name" value="Fibronectin type III"/>
    <property type="match status" value="1"/>
</dbReference>
<feature type="domain" description="B30.2/SPRY" evidence="4">
    <location>
        <begin position="952"/>
        <end position="1136"/>
    </location>
</feature>
<feature type="region of interest" description="Disordered" evidence="3">
    <location>
        <begin position="134"/>
        <end position="171"/>
    </location>
</feature>
<comment type="caution">
    <text evidence="6">The sequence shown here is derived from an EMBL/GenBank/DDBJ whole genome shotgun (WGS) entry which is preliminary data.</text>
</comment>
<dbReference type="Gene3D" id="2.60.120.920">
    <property type="match status" value="1"/>
</dbReference>
<dbReference type="GO" id="GO:0005737">
    <property type="term" value="C:cytoplasm"/>
    <property type="evidence" value="ECO:0007669"/>
    <property type="project" value="TreeGrafter"/>
</dbReference>
<feature type="non-terminal residue" evidence="6">
    <location>
        <position position="1"/>
    </location>
</feature>
<evidence type="ECO:0000256" key="2">
    <source>
        <dbReference type="SAM" id="Coils"/>
    </source>
</evidence>
<sequence>EQKDLFNIISEGYEILNIHAPTHISSVDQEESKHMPDKLEYLETNPSFKRKLAHESHGALISETTTEISDSSVLGVPESQELKELAKTDDVEETEETQENPVFSESKNDAVLDPNNGTADMDYFEKYTLIDDKSPIRPHFERPSSSFPGTEDPSEPVEQATPSKETAEVDTLEEEFSLLEDLDEVFYGTVKEESKMKSYAGAPESLQLQKSIDISSKKVTSVEDDQKSPGTPLFDSEEGVLERSLLFPTSVAAVNPELLEEPPALSFLYKDLYAEAVGEKTKDETPSDEESGNSNASFPSRNSDTDDGTGIYFEKYILKDEIPVQSSENEYKQRSVDVLSVRTEILPERGAVDKVQVDSDIKATICKPMHAIPFGRKVILSGARSDTTEQREEENVPVETTEELPEQTSHQEYSQIADSQGAAHPAGNKPDKQHEIAAVPQMEKYIPYIRTPVEDSEDDQYTQEIPPHVPAIQQGDKAEIQREEQHTDAYEDLAESMDYDVITQEELLQDEISSELTHEELLFEDRDSFEHVGDSYEFVNEPEQRTPAELEDSGFVVMYPEKSAANIPQIESPQKELKKAQIDTYCYHCKRPISAIDKLFGEHKDHEVTTLDAAATKMKDQLRELLIALEEKSMKIEQFVSDIESLFNSVEENCKKNAELLEKQNEEMLKKMVAQYDEKSENFEEVKRMKMEYLYEQMVNFQQTVDSAKETLETTVKEMEELNGFVFLNLRFLPNRLLSAMDATLSLEKVPSTFSLFEHYADNPEKSNQQSLKHVAVPQTPTVIPQEPNSATSTSITVYWTVNEGDTIDCFQVYCMEELQASKDEGALVEEYRVTVKESHCILEDLEPDCCYSVWVMAVNCTGCSLPSEKAIFKTAPATPTIKAEDCTVCWDTATIRWQVGSAAAESFTLEYCRQHSPEGEGLRSFAGIKRHELKVSLEPNVNYFFYLRAVNTFGTSEQSEAALISTKGTQFHILSDTAHPALQISPDETVICLPEKATFTGFPSVLGEPLPARGYHYWETVVNACRSYRIGICYETTPQSTVMGLSDTSWSMRCCPTQTRFFHMGVMSDVHVTEHPARIGILLDYNSGRLLFFNAERGLVLFTIRHKFTDAVHPAFALEKAGVLTLRTGMELPEFVKHS</sequence>
<evidence type="ECO:0000259" key="5">
    <source>
        <dbReference type="PROSITE" id="PS50853"/>
    </source>
</evidence>
<evidence type="ECO:0000256" key="3">
    <source>
        <dbReference type="SAM" id="MobiDB-lite"/>
    </source>
</evidence>
<dbReference type="InterPro" id="IPR050617">
    <property type="entry name" value="E3_ligase_FN3/SPRY"/>
</dbReference>
<dbReference type="PROSITE" id="PS50853">
    <property type="entry name" value="FN3"/>
    <property type="match status" value="2"/>
</dbReference>